<dbReference type="Gene3D" id="1.20.1560.10">
    <property type="entry name" value="ABC transporter type 1, transmembrane domain"/>
    <property type="match status" value="1"/>
</dbReference>
<dbReference type="EMBL" id="JAGGKS010000007">
    <property type="protein sequence ID" value="MBP1926547.1"/>
    <property type="molecule type" value="Genomic_DNA"/>
</dbReference>
<dbReference type="InterPro" id="IPR011527">
    <property type="entry name" value="ABC1_TM_dom"/>
</dbReference>
<evidence type="ECO:0000256" key="5">
    <source>
        <dbReference type="ARBA" id="ARBA00022989"/>
    </source>
</evidence>
<dbReference type="CDD" id="cd18540">
    <property type="entry name" value="ABC_6TM_exporter_like"/>
    <property type="match status" value="1"/>
</dbReference>
<feature type="transmembrane region" description="Helical" evidence="7">
    <location>
        <begin position="32"/>
        <end position="53"/>
    </location>
</feature>
<evidence type="ECO:0000313" key="10">
    <source>
        <dbReference type="EMBL" id="MBP1926547.1"/>
    </source>
</evidence>
<feature type="transmembrane region" description="Helical" evidence="7">
    <location>
        <begin position="253"/>
        <end position="273"/>
    </location>
</feature>
<evidence type="ECO:0000313" key="11">
    <source>
        <dbReference type="Proteomes" id="UP001519342"/>
    </source>
</evidence>
<keyword evidence="3" id="KW-0547">Nucleotide-binding</keyword>
<gene>
    <name evidence="10" type="ORF">J2Z76_002416</name>
</gene>
<feature type="domain" description="ABC transmembrane type-1" evidence="9">
    <location>
        <begin position="34"/>
        <end position="316"/>
    </location>
</feature>
<evidence type="ECO:0000259" key="9">
    <source>
        <dbReference type="PROSITE" id="PS50929"/>
    </source>
</evidence>
<dbReference type="CDD" id="cd03254">
    <property type="entry name" value="ABCC_Glucan_exporter_like"/>
    <property type="match status" value="1"/>
</dbReference>
<dbReference type="PROSITE" id="PS50929">
    <property type="entry name" value="ABC_TM1F"/>
    <property type="match status" value="1"/>
</dbReference>
<dbReference type="InterPro" id="IPR036640">
    <property type="entry name" value="ABC1_TM_sf"/>
</dbReference>
<evidence type="ECO:0000256" key="2">
    <source>
        <dbReference type="ARBA" id="ARBA00022692"/>
    </source>
</evidence>
<comment type="caution">
    <text evidence="10">The sequence shown here is derived from an EMBL/GenBank/DDBJ whole genome shotgun (WGS) entry which is preliminary data.</text>
</comment>
<dbReference type="Pfam" id="PF00005">
    <property type="entry name" value="ABC_tran"/>
    <property type="match status" value="1"/>
</dbReference>
<accession>A0ABS4GG75</accession>
<name>A0ABS4GG75_9FIRM</name>
<feature type="domain" description="ABC transporter" evidence="8">
    <location>
        <begin position="362"/>
        <end position="597"/>
    </location>
</feature>
<keyword evidence="6 7" id="KW-0472">Membrane</keyword>
<dbReference type="InterPro" id="IPR003439">
    <property type="entry name" value="ABC_transporter-like_ATP-bd"/>
</dbReference>
<dbReference type="PANTHER" id="PTHR43394:SF1">
    <property type="entry name" value="ATP-BINDING CASSETTE SUB-FAMILY B MEMBER 10, MITOCHONDRIAL"/>
    <property type="match status" value="1"/>
</dbReference>
<keyword evidence="2 7" id="KW-0812">Transmembrane</keyword>
<dbReference type="GO" id="GO:0005524">
    <property type="term" value="F:ATP binding"/>
    <property type="evidence" value="ECO:0007669"/>
    <property type="project" value="UniProtKB-KW"/>
</dbReference>
<dbReference type="SUPFAM" id="SSF52540">
    <property type="entry name" value="P-loop containing nucleoside triphosphate hydrolases"/>
    <property type="match status" value="1"/>
</dbReference>
<dbReference type="SUPFAM" id="SSF90123">
    <property type="entry name" value="ABC transporter transmembrane region"/>
    <property type="match status" value="1"/>
</dbReference>
<evidence type="ECO:0000256" key="6">
    <source>
        <dbReference type="ARBA" id="ARBA00023136"/>
    </source>
</evidence>
<evidence type="ECO:0000256" key="3">
    <source>
        <dbReference type="ARBA" id="ARBA00022741"/>
    </source>
</evidence>
<keyword evidence="4 10" id="KW-0067">ATP-binding</keyword>
<comment type="subcellular location">
    <subcellularLocation>
        <location evidence="1">Cell membrane</location>
        <topology evidence="1">Multi-pass membrane protein</topology>
    </subcellularLocation>
</comment>
<reference evidence="10 11" key="1">
    <citation type="submission" date="2021-03" db="EMBL/GenBank/DDBJ databases">
        <title>Genomic Encyclopedia of Type Strains, Phase IV (KMG-IV): sequencing the most valuable type-strain genomes for metagenomic binning, comparative biology and taxonomic classification.</title>
        <authorList>
            <person name="Goeker M."/>
        </authorList>
    </citation>
    <scope>NUCLEOTIDE SEQUENCE [LARGE SCALE GENOMIC DNA]</scope>
    <source>
        <strain evidence="10 11">DSM 24004</strain>
    </source>
</reference>
<dbReference type="RefSeq" id="WP_209512283.1">
    <property type="nucleotide sequence ID" value="NZ_JAGGKS010000007.1"/>
</dbReference>
<feature type="transmembrane region" description="Helical" evidence="7">
    <location>
        <begin position="74"/>
        <end position="98"/>
    </location>
</feature>
<dbReference type="PROSITE" id="PS50893">
    <property type="entry name" value="ABC_TRANSPORTER_2"/>
    <property type="match status" value="1"/>
</dbReference>
<dbReference type="InterPro" id="IPR003593">
    <property type="entry name" value="AAA+_ATPase"/>
</dbReference>
<keyword evidence="11" id="KW-1185">Reference proteome</keyword>
<proteinExistence type="predicted"/>
<dbReference type="PANTHER" id="PTHR43394">
    <property type="entry name" value="ATP-DEPENDENT PERMEASE MDL1, MITOCHONDRIAL"/>
    <property type="match status" value="1"/>
</dbReference>
<evidence type="ECO:0000256" key="1">
    <source>
        <dbReference type="ARBA" id="ARBA00004651"/>
    </source>
</evidence>
<dbReference type="InterPro" id="IPR039421">
    <property type="entry name" value="Type_1_exporter"/>
</dbReference>
<sequence length="609" mass="69075">MSYYEEEDNSKNSFNLRVWFKLNRFFKPYTKMMIGIVLFMLVSAFIDILMPLFQKHAVDNFIVPMTTVGLNKFIIIYSLSLIIQVMTVVIFARLAIIVEMRMGYDLREEIFTHLQTLSLSYFNTTPVGYIMSRVLSDTNKIGSMIAWGLVDIFWSLTYVIGVFITMLLLNVKLALLVIVVVPIMAIVTVYFQKKLLSTNRKIRKINSKMTGEFNEGITGARTTKTLVIEDKNLHGFTKVTDLMELNSLKMSRLNAVFIPIIVFFGSASTAIVLSRGGYLAMNDMILLGTLSAFLSYAIGIFEPIQQLARIFAEVVSLQANIERVTELLEKEPLIKDTEEVIEKYGDNINPKKENWETIKGEIEFRNVTFKYPDGDEEVLKDFNLKIPAGTNVAIVGETGAGKSTLVNLACRFFEPTQGEILIDGKNYKERSQLWLHSNLGYVLQNPHLFSGTIRENIRYGKLEASDEEVEKAAQIVSADTIVDKLEHGYESEVGENGDRLSTGEKQLISFARAILADPKIFVLDEATSSIDTHTEKLIQDGIEYLLKGRTSFIIAHRLSTIKKADIILVVKDGKIVEQGTHKSLISKRGYYYMLYTKQFEEEKTLEVLK</sequence>
<organism evidence="10 11">
    <name type="scientific">Sedimentibacter acidaminivorans</name>
    <dbReference type="NCBI Taxonomy" id="913099"/>
    <lineage>
        <taxon>Bacteria</taxon>
        <taxon>Bacillati</taxon>
        <taxon>Bacillota</taxon>
        <taxon>Tissierellia</taxon>
        <taxon>Sedimentibacter</taxon>
    </lineage>
</organism>
<protein>
    <submittedName>
        <fullName evidence="10">ATP-binding cassette subfamily B protein</fullName>
    </submittedName>
</protein>
<evidence type="ECO:0000256" key="4">
    <source>
        <dbReference type="ARBA" id="ARBA00022840"/>
    </source>
</evidence>
<evidence type="ECO:0000259" key="8">
    <source>
        <dbReference type="PROSITE" id="PS50893"/>
    </source>
</evidence>
<feature type="transmembrane region" description="Helical" evidence="7">
    <location>
        <begin position="173"/>
        <end position="191"/>
    </location>
</feature>
<dbReference type="InterPro" id="IPR027417">
    <property type="entry name" value="P-loop_NTPase"/>
</dbReference>
<dbReference type="SMART" id="SM00382">
    <property type="entry name" value="AAA"/>
    <property type="match status" value="1"/>
</dbReference>
<dbReference type="Gene3D" id="3.40.50.300">
    <property type="entry name" value="P-loop containing nucleotide triphosphate hydrolases"/>
    <property type="match status" value="1"/>
</dbReference>
<dbReference type="Proteomes" id="UP001519342">
    <property type="component" value="Unassembled WGS sequence"/>
</dbReference>
<feature type="transmembrane region" description="Helical" evidence="7">
    <location>
        <begin position="144"/>
        <end position="167"/>
    </location>
</feature>
<dbReference type="Pfam" id="PF00664">
    <property type="entry name" value="ABC_membrane"/>
    <property type="match status" value="1"/>
</dbReference>
<evidence type="ECO:0000256" key="7">
    <source>
        <dbReference type="SAM" id="Phobius"/>
    </source>
</evidence>
<feature type="transmembrane region" description="Helical" evidence="7">
    <location>
        <begin position="279"/>
        <end position="301"/>
    </location>
</feature>
<keyword evidence="5 7" id="KW-1133">Transmembrane helix</keyword>